<dbReference type="Proteomes" id="UP001154272">
    <property type="component" value="Unassembled WGS sequence"/>
</dbReference>
<sequence>MSYRHYLFLLVSFTTYLAIGSATVYAHEDHSCTPLTGNLASWNKPLIVKTSQTIANLKQANPVPISQTVEASLFPARSVEFPVSPQERGGSVSFAGTLKFDITKKSTYRIITNGRPWVEIVQNGKIIDSSKHQHGEKCWGMEKVLDFPLTPGRYVIELTANGKETIKFMIIPVTQ</sequence>
<organism evidence="2 3">
    <name type="scientific">Commensalibacter papalotli</name>
    <name type="common">ex Botero et al. 2024</name>
    <dbReference type="NCBI Taxonomy" id="2972766"/>
    <lineage>
        <taxon>Bacteria</taxon>
        <taxon>Pseudomonadati</taxon>
        <taxon>Pseudomonadota</taxon>
        <taxon>Alphaproteobacteria</taxon>
        <taxon>Acetobacterales</taxon>
        <taxon>Acetobacteraceae</taxon>
    </lineage>
</organism>
<gene>
    <name evidence="2" type="ORF">R83534S58_LOCUS1478</name>
</gene>
<name>A0ABM9HR51_9PROT</name>
<dbReference type="EMBL" id="CAMXCH010000003">
    <property type="protein sequence ID" value="CAI3946985.1"/>
    <property type="molecule type" value="Genomic_DNA"/>
</dbReference>
<dbReference type="RefSeq" id="WP_051462012.1">
    <property type="nucleotide sequence ID" value="NZ_CAMXCH010000003.1"/>
</dbReference>
<comment type="caution">
    <text evidence="2">The sequence shown here is derived from an EMBL/GenBank/DDBJ whole genome shotgun (WGS) entry which is preliminary data.</text>
</comment>
<evidence type="ECO:0000313" key="2">
    <source>
        <dbReference type="EMBL" id="CAI3946985.1"/>
    </source>
</evidence>
<reference evidence="2" key="1">
    <citation type="submission" date="2022-10" db="EMBL/GenBank/DDBJ databases">
        <authorList>
            <person name="Botero Cardona J."/>
        </authorList>
    </citation>
    <scope>NUCLEOTIDE SEQUENCE</scope>
    <source>
        <strain evidence="2">R-83534</strain>
    </source>
</reference>
<evidence type="ECO:0000256" key="1">
    <source>
        <dbReference type="SAM" id="SignalP"/>
    </source>
</evidence>
<keyword evidence="3" id="KW-1185">Reference proteome</keyword>
<evidence type="ECO:0000313" key="3">
    <source>
        <dbReference type="Proteomes" id="UP001154272"/>
    </source>
</evidence>
<accession>A0ABM9HR51</accession>
<feature type="chain" id="PRO_5047357016" evidence="1">
    <location>
        <begin position="27"/>
        <end position="175"/>
    </location>
</feature>
<protein>
    <submittedName>
        <fullName evidence="2">Uncharacterized protein</fullName>
    </submittedName>
</protein>
<proteinExistence type="predicted"/>
<keyword evidence="1" id="KW-0732">Signal</keyword>
<feature type="signal peptide" evidence="1">
    <location>
        <begin position="1"/>
        <end position="26"/>
    </location>
</feature>